<keyword evidence="4" id="KW-0677">Repeat</keyword>
<dbReference type="PANTHER" id="PTHR12442:SF26">
    <property type="entry name" value="CYTOPLASMIC DYNEIN 2 INTERMEDIATE CHAIN 2"/>
    <property type="match status" value="1"/>
</dbReference>
<keyword evidence="6" id="KW-1185">Reference proteome</keyword>
<dbReference type="GO" id="GO:0042073">
    <property type="term" value="P:intraciliary transport"/>
    <property type="evidence" value="ECO:0007669"/>
    <property type="project" value="TreeGrafter"/>
</dbReference>
<evidence type="ECO:0000256" key="3">
    <source>
        <dbReference type="ARBA" id="ARBA00022574"/>
    </source>
</evidence>
<evidence type="ECO:0000256" key="1">
    <source>
        <dbReference type="ARBA" id="ARBA00004496"/>
    </source>
</evidence>
<sequence length="477" mass="52187">MQTEPYKIYHRSSQVRRARAVECQTDQTEVELTAQSAGQVKMDSAQLLAFLKRTEPIMHEQISKNARSRAFRNLPANNSNLPYLSHIALFEVEQKELNETFPVTGLSWNCVGSLLAVAYPFNYGSVSHDGCCVHCGLLACWNVSRRTQREPDHRVDTNACVTSLRFHPAIPSVLVVGTFTGELLVCDLALDSETVIASTGSNESGHLEAINRIEWLSLVGANHTLTDIRHSMVEQVMTIGSDGRVVCWSFDLHKRTSSLECIKIFQIRISDQMAPSMPVHVGHQGVRKSSVSTIHSERSVSLTTAALSPHQLGKFVVGTDSGGVLLCNLEAQVIPETVDPRTNSRYPSPVEFSLARQIGPINSVDWSKFHRNLILSCGTGPTVYIHNTLQRDLSVTLDSGKGNVFTAQFSPHYPNLVGCGTETGAIMFYNLVGSHGQFGAADSPDVTPTLVATTGGTEELAERDQAPILSLAFNTQK</sequence>
<dbReference type="InterPro" id="IPR050687">
    <property type="entry name" value="Dynein_IC"/>
</dbReference>
<accession>A0A5J4NTU1</accession>
<evidence type="ECO:0000313" key="6">
    <source>
        <dbReference type="Proteomes" id="UP000324629"/>
    </source>
</evidence>
<dbReference type="GO" id="GO:0045504">
    <property type="term" value="F:dynein heavy chain binding"/>
    <property type="evidence" value="ECO:0007669"/>
    <property type="project" value="TreeGrafter"/>
</dbReference>
<dbReference type="EMBL" id="QNGE01000885">
    <property type="protein sequence ID" value="KAA3678993.1"/>
    <property type="molecule type" value="Genomic_DNA"/>
</dbReference>
<keyword evidence="3" id="KW-0853">WD repeat</keyword>
<dbReference type="InterPro" id="IPR001680">
    <property type="entry name" value="WD40_rpt"/>
</dbReference>
<evidence type="ECO:0000313" key="5">
    <source>
        <dbReference type="EMBL" id="KAA3678993.1"/>
    </source>
</evidence>
<dbReference type="SMART" id="SM00320">
    <property type="entry name" value="WD40"/>
    <property type="match status" value="5"/>
</dbReference>
<comment type="subcellular location">
    <subcellularLocation>
        <location evidence="1">Cytoplasm</location>
    </subcellularLocation>
</comment>
<dbReference type="GO" id="GO:0045503">
    <property type="term" value="F:dynein light chain binding"/>
    <property type="evidence" value="ECO:0007669"/>
    <property type="project" value="TreeGrafter"/>
</dbReference>
<gene>
    <name evidence="5" type="ORF">DEA37_0011751</name>
</gene>
<dbReference type="AlphaFoldDB" id="A0A5J4NTU1"/>
<dbReference type="SUPFAM" id="SSF50978">
    <property type="entry name" value="WD40 repeat-like"/>
    <property type="match status" value="1"/>
</dbReference>
<proteinExistence type="predicted"/>
<dbReference type="GO" id="GO:0097014">
    <property type="term" value="C:ciliary plasm"/>
    <property type="evidence" value="ECO:0007669"/>
    <property type="project" value="TreeGrafter"/>
</dbReference>
<comment type="caution">
    <text evidence="5">The sequence shown here is derived from an EMBL/GenBank/DDBJ whole genome shotgun (WGS) entry which is preliminary data.</text>
</comment>
<evidence type="ECO:0000256" key="4">
    <source>
        <dbReference type="ARBA" id="ARBA00022737"/>
    </source>
</evidence>
<dbReference type="Proteomes" id="UP000324629">
    <property type="component" value="Unassembled WGS sequence"/>
</dbReference>
<dbReference type="Gene3D" id="2.130.10.10">
    <property type="entry name" value="YVTN repeat-like/Quinoprotein amine dehydrogenase"/>
    <property type="match status" value="2"/>
</dbReference>
<evidence type="ECO:0000256" key="2">
    <source>
        <dbReference type="ARBA" id="ARBA00022490"/>
    </source>
</evidence>
<dbReference type="GO" id="GO:0005868">
    <property type="term" value="C:cytoplasmic dynein complex"/>
    <property type="evidence" value="ECO:0007669"/>
    <property type="project" value="TreeGrafter"/>
</dbReference>
<keyword evidence="2" id="KW-0963">Cytoplasm</keyword>
<reference evidence="5 6" key="1">
    <citation type="journal article" date="2019" name="Gigascience">
        <title>Whole-genome sequence of the oriental lung fluke Paragonimus westermani.</title>
        <authorList>
            <person name="Oey H."/>
            <person name="Zakrzewski M."/>
            <person name="Narain K."/>
            <person name="Devi K.R."/>
            <person name="Agatsuma T."/>
            <person name="Nawaratna S."/>
            <person name="Gobert G.N."/>
            <person name="Jones M.K."/>
            <person name="Ragan M.A."/>
            <person name="McManus D.P."/>
            <person name="Krause L."/>
        </authorList>
    </citation>
    <scope>NUCLEOTIDE SEQUENCE [LARGE SCALE GENOMIC DNA]</scope>
    <source>
        <strain evidence="5 6">IND2009</strain>
    </source>
</reference>
<organism evidence="5 6">
    <name type="scientific">Paragonimus westermani</name>
    <dbReference type="NCBI Taxonomy" id="34504"/>
    <lineage>
        <taxon>Eukaryota</taxon>
        <taxon>Metazoa</taxon>
        <taxon>Spiralia</taxon>
        <taxon>Lophotrochozoa</taxon>
        <taxon>Platyhelminthes</taxon>
        <taxon>Trematoda</taxon>
        <taxon>Digenea</taxon>
        <taxon>Plagiorchiida</taxon>
        <taxon>Troglotremata</taxon>
        <taxon>Troglotrematidae</taxon>
        <taxon>Paragonimus</taxon>
    </lineage>
</organism>
<dbReference type="InterPro" id="IPR036322">
    <property type="entry name" value="WD40_repeat_dom_sf"/>
</dbReference>
<name>A0A5J4NTU1_9TREM</name>
<evidence type="ECO:0008006" key="7">
    <source>
        <dbReference type="Google" id="ProtNLM"/>
    </source>
</evidence>
<protein>
    <recommendedName>
        <fullName evidence="7">WD repeat-containing protein 34</fullName>
    </recommendedName>
</protein>
<dbReference type="PANTHER" id="PTHR12442">
    <property type="entry name" value="DYNEIN INTERMEDIATE CHAIN"/>
    <property type="match status" value="1"/>
</dbReference>
<dbReference type="InterPro" id="IPR015943">
    <property type="entry name" value="WD40/YVTN_repeat-like_dom_sf"/>
</dbReference>